<evidence type="ECO:0000313" key="9">
    <source>
        <dbReference type="EMBL" id="MDQ0162930.1"/>
    </source>
</evidence>
<feature type="transmembrane region" description="Helical" evidence="8">
    <location>
        <begin position="318"/>
        <end position="341"/>
    </location>
</feature>
<sequence>MFKSKLHFWTFEILLVVLIIYFSTKITFLFKPVVIFTTTLFFPILISGFLYFLLNPVVDFIERWKAPRTLSILILYVVFISVISSVIGLIGPTIVNQFHELIGSMPFYIAELRTMIENLYHSSWFQWMVTQEYISFDKIQNTLTDYVSTITNNVSQGFQVVLNVIANVTLIIVTVPFILFYMFKDGDKFPTKVAQFFPKDYRHEVLRILKETGETLSIYIRGQMIVSLLVGIFTFIGYLLIGLPYALLLGLVIAITNIIPYVGPFIGVAPAVIVGLLDSPTKALLVVLIVTIVQQIDGNVISPLIIGKRLDTHPLTIIILLLVAGNFAGILGMILAVPTYAVSKTIIINLYRLIQLRQEMKTD</sequence>
<accession>A0ABT9VQH8</accession>
<evidence type="ECO:0000256" key="2">
    <source>
        <dbReference type="ARBA" id="ARBA00009773"/>
    </source>
</evidence>
<comment type="caution">
    <text evidence="9">The sequence shown here is derived from an EMBL/GenBank/DDBJ whole genome shotgun (WGS) entry which is preliminary data.</text>
</comment>
<comment type="subcellular location">
    <subcellularLocation>
        <location evidence="1">Cell membrane</location>
        <topology evidence="1">Multi-pass membrane protein</topology>
    </subcellularLocation>
</comment>
<dbReference type="PANTHER" id="PTHR21716:SF53">
    <property type="entry name" value="PERMEASE PERM-RELATED"/>
    <property type="match status" value="1"/>
</dbReference>
<proteinExistence type="inferred from homology"/>
<feature type="transmembrane region" description="Helical" evidence="8">
    <location>
        <begin position="283"/>
        <end position="306"/>
    </location>
</feature>
<feature type="transmembrane region" description="Helical" evidence="8">
    <location>
        <begin position="73"/>
        <end position="95"/>
    </location>
</feature>
<evidence type="ECO:0000256" key="7">
    <source>
        <dbReference type="ARBA" id="ARBA00023136"/>
    </source>
</evidence>
<feature type="transmembrane region" description="Helical" evidence="8">
    <location>
        <begin position="33"/>
        <end position="53"/>
    </location>
</feature>
<evidence type="ECO:0000256" key="1">
    <source>
        <dbReference type="ARBA" id="ARBA00004651"/>
    </source>
</evidence>
<feature type="transmembrane region" description="Helical" evidence="8">
    <location>
        <begin position="218"/>
        <end position="241"/>
    </location>
</feature>
<feature type="transmembrane region" description="Helical" evidence="8">
    <location>
        <begin position="6"/>
        <end position="24"/>
    </location>
</feature>
<organism evidence="9 10">
    <name type="scientific">Aeribacillus alveayuensis</name>
    <dbReference type="NCBI Taxonomy" id="279215"/>
    <lineage>
        <taxon>Bacteria</taxon>
        <taxon>Bacillati</taxon>
        <taxon>Bacillota</taxon>
        <taxon>Bacilli</taxon>
        <taxon>Bacillales</taxon>
        <taxon>Bacillaceae</taxon>
        <taxon>Aeribacillus</taxon>
    </lineage>
</organism>
<keyword evidence="5 8" id="KW-0812">Transmembrane</keyword>
<dbReference type="Pfam" id="PF01594">
    <property type="entry name" value="AI-2E_transport"/>
    <property type="match status" value="1"/>
</dbReference>
<feature type="transmembrane region" description="Helical" evidence="8">
    <location>
        <begin position="248"/>
        <end position="277"/>
    </location>
</feature>
<dbReference type="EMBL" id="JAUSTR010000008">
    <property type="protein sequence ID" value="MDQ0162930.1"/>
    <property type="molecule type" value="Genomic_DNA"/>
</dbReference>
<dbReference type="PANTHER" id="PTHR21716">
    <property type="entry name" value="TRANSMEMBRANE PROTEIN"/>
    <property type="match status" value="1"/>
</dbReference>
<protein>
    <submittedName>
        <fullName evidence="9">PurR-regulated permease PerM</fullName>
    </submittedName>
</protein>
<dbReference type="InterPro" id="IPR002549">
    <property type="entry name" value="AI-2E-like"/>
</dbReference>
<comment type="similarity">
    <text evidence="2">Belongs to the autoinducer-2 exporter (AI-2E) (TC 2.A.86) family.</text>
</comment>
<evidence type="ECO:0000256" key="4">
    <source>
        <dbReference type="ARBA" id="ARBA00022475"/>
    </source>
</evidence>
<evidence type="ECO:0000256" key="3">
    <source>
        <dbReference type="ARBA" id="ARBA00022448"/>
    </source>
</evidence>
<evidence type="ECO:0000256" key="5">
    <source>
        <dbReference type="ARBA" id="ARBA00022692"/>
    </source>
</evidence>
<gene>
    <name evidence="9" type="ORF">J2S06_002007</name>
</gene>
<name>A0ABT9VQH8_9BACI</name>
<keyword evidence="3" id="KW-0813">Transport</keyword>
<dbReference type="RefSeq" id="WP_044893148.1">
    <property type="nucleotide sequence ID" value="NZ_JAUSTR010000008.1"/>
</dbReference>
<reference evidence="9 10" key="1">
    <citation type="submission" date="2023-07" db="EMBL/GenBank/DDBJ databases">
        <title>Genomic Encyclopedia of Type Strains, Phase IV (KMG-IV): sequencing the most valuable type-strain genomes for metagenomic binning, comparative biology and taxonomic classification.</title>
        <authorList>
            <person name="Goeker M."/>
        </authorList>
    </citation>
    <scope>NUCLEOTIDE SEQUENCE [LARGE SCALE GENOMIC DNA]</scope>
    <source>
        <strain evidence="9 10">DSM 19092</strain>
    </source>
</reference>
<keyword evidence="7 8" id="KW-0472">Membrane</keyword>
<dbReference type="Proteomes" id="UP001225646">
    <property type="component" value="Unassembled WGS sequence"/>
</dbReference>
<evidence type="ECO:0000256" key="6">
    <source>
        <dbReference type="ARBA" id="ARBA00022989"/>
    </source>
</evidence>
<keyword evidence="6 8" id="KW-1133">Transmembrane helix</keyword>
<keyword evidence="4" id="KW-1003">Cell membrane</keyword>
<evidence type="ECO:0000256" key="8">
    <source>
        <dbReference type="SAM" id="Phobius"/>
    </source>
</evidence>
<evidence type="ECO:0000313" key="10">
    <source>
        <dbReference type="Proteomes" id="UP001225646"/>
    </source>
</evidence>
<feature type="transmembrane region" description="Helical" evidence="8">
    <location>
        <begin position="160"/>
        <end position="183"/>
    </location>
</feature>
<keyword evidence="10" id="KW-1185">Reference proteome</keyword>